<keyword evidence="3" id="KW-1185">Reference proteome</keyword>
<evidence type="ECO:0000259" key="1">
    <source>
        <dbReference type="Pfam" id="PF01507"/>
    </source>
</evidence>
<evidence type="ECO:0000313" key="2">
    <source>
        <dbReference type="EMBL" id="MBB2148831.1"/>
    </source>
</evidence>
<dbReference type="EMBL" id="WNXC01000001">
    <property type="protein sequence ID" value="MBB2148831.1"/>
    <property type="molecule type" value="Genomic_DNA"/>
</dbReference>
<accession>A0ABR6EV26</accession>
<name>A0ABR6EV26_9SPHI</name>
<dbReference type="PANTHER" id="PTHR43196">
    <property type="entry name" value="SULFATE ADENYLYLTRANSFERASE SUBUNIT 2"/>
    <property type="match status" value="1"/>
</dbReference>
<dbReference type="PANTHER" id="PTHR43196:SF2">
    <property type="entry name" value="PHOSPHOADENOSINE PHOSPHOSULFATE REDUCTASE"/>
    <property type="match status" value="1"/>
</dbReference>
<evidence type="ECO:0000313" key="3">
    <source>
        <dbReference type="Proteomes" id="UP000636110"/>
    </source>
</evidence>
<dbReference type="Proteomes" id="UP000636110">
    <property type="component" value="Unassembled WGS sequence"/>
</dbReference>
<feature type="domain" description="Phosphoadenosine phosphosulphate reductase" evidence="1">
    <location>
        <begin position="3"/>
        <end position="227"/>
    </location>
</feature>
<organism evidence="2 3">
    <name type="scientific">Pedobacter gandavensis</name>
    <dbReference type="NCBI Taxonomy" id="2679963"/>
    <lineage>
        <taxon>Bacteria</taxon>
        <taxon>Pseudomonadati</taxon>
        <taxon>Bacteroidota</taxon>
        <taxon>Sphingobacteriia</taxon>
        <taxon>Sphingobacteriales</taxon>
        <taxon>Sphingobacteriaceae</taxon>
        <taxon>Pedobacter</taxon>
    </lineage>
</organism>
<proteinExistence type="predicted"/>
<gene>
    <name evidence="2" type="ORF">GM920_07895</name>
</gene>
<dbReference type="InterPro" id="IPR014729">
    <property type="entry name" value="Rossmann-like_a/b/a_fold"/>
</dbReference>
<dbReference type="Pfam" id="PF01507">
    <property type="entry name" value="PAPS_reduct"/>
    <property type="match status" value="1"/>
</dbReference>
<dbReference type="SUPFAM" id="SSF52402">
    <property type="entry name" value="Adenine nucleotide alpha hydrolases-like"/>
    <property type="match status" value="1"/>
</dbReference>
<dbReference type="InterPro" id="IPR050128">
    <property type="entry name" value="Sulfate_adenylyltrnsfr_sub2"/>
</dbReference>
<dbReference type="Gene3D" id="3.40.50.620">
    <property type="entry name" value="HUPs"/>
    <property type="match status" value="1"/>
</dbReference>
<sequence>MKHIVLSSTGKDSEAAMWWAFDNLPFNDWEVIFSDLQWDDQAVYKHMEYLESRIGKTFLKIKSSYFQDRITEETRLRIIEIFGHQSVFAEMVMYRSRFPSTRRRFCTEDLKVRPVIDYILDNVLEDLVLIQGVRAEESAARRNLKATDDYFKFYLEPFGYDKNGKPKFHTYRKADVLAHLEKYDVIVSRPILKLTHSEVFNVCFNHNSPANPLYRSGSSRVGCYPCIMCQLGEVRLIAINSPKRIDQIDQLEQLSGSTFFPHGYIPSRFCTKTAEVKIYREDLIKLFSAKSKKPIKGQSAMFDASVLNPEERLYQMYFKNDHIAVYLDESGDEFILRMVKVPTIKDVVKYVIENPNQMKALVSAPGCVSVYNICEAVI</sequence>
<reference evidence="2 3" key="1">
    <citation type="submission" date="2019-11" db="EMBL/GenBank/DDBJ databases">
        <title>Description of Pedobacter sp. LMG 31462T.</title>
        <authorList>
            <person name="Carlier A."/>
            <person name="Qi S."/>
            <person name="Vandamme P."/>
        </authorList>
    </citation>
    <scope>NUCLEOTIDE SEQUENCE [LARGE SCALE GENOMIC DNA]</scope>
    <source>
        <strain evidence="2 3">LMG 31462</strain>
    </source>
</reference>
<comment type="caution">
    <text evidence="2">The sequence shown here is derived from an EMBL/GenBank/DDBJ whole genome shotgun (WGS) entry which is preliminary data.</text>
</comment>
<dbReference type="RefSeq" id="WP_182955212.1">
    <property type="nucleotide sequence ID" value="NZ_WNXC01000001.1"/>
</dbReference>
<dbReference type="InterPro" id="IPR002500">
    <property type="entry name" value="PAPS_reduct_dom"/>
</dbReference>
<protein>
    <submittedName>
        <fullName evidence="2">Phosphoadenosine phosphosulfate reductase family protein</fullName>
    </submittedName>
</protein>